<evidence type="ECO:0000313" key="1">
    <source>
        <dbReference type="EMBL" id="PVD34668.1"/>
    </source>
</evidence>
<dbReference type="Proteomes" id="UP000245119">
    <property type="component" value="Linkage Group LG3"/>
</dbReference>
<dbReference type="EMBL" id="PZQS01000003">
    <property type="protein sequence ID" value="PVD34668.1"/>
    <property type="molecule type" value="Genomic_DNA"/>
</dbReference>
<dbReference type="AlphaFoldDB" id="A0A2T7PMK3"/>
<proteinExistence type="predicted"/>
<protein>
    <submittedName>
        <fullName evidence="1">Uncharacterized protein</fullName>
    </submittedName>
</protein>
<accession>A0A2T7PMK3</accession>
<keyword evidence="2" id="KW-1185">Reference proteome</keyword>
<sequence length="162" mass="17733">MYVKLASGDNTGVYDHEVGPRVNVKPRNERHACVGGEGEGKGKGRALSGAHKARLAMLHEYSRRDKDDAKSLAPHALSTPGPCISATGLSRRPGCSPWSRVTLPVKRLQDDNPWLMPQVYTIMALLTSHLHLGHQRAKVNSTRDEPELRCESGTGCMLLMVL</sequence>
<reference evidence="1 2" key="1">
    <citation type="submission" date="2018-04" db="EMBL/GenBank/DDBJ databases">
        <title>The genome of golden apple snail Pomacea canaliculata provides insight into stress tolerance and invasive adaptation.</title>
        <authorList>
            <person name="Liu C."/>
            <person name="Liu B."/>
            <person name="Ren Y."/>
            <person name="Zhang Y."/>
            <person name="Wang H."/>
            <person name="Li S."/>
            <person name="Jiang F."/>
            <person name="Yin L."/>
            <person name="Zhang G."/>
            <person name="Qian W."/>
            <person name="Fan W."/>
        </authorList>
    </citation>
    <scope>NUCLEOTIDE SEQUENCE [LARGE SCALE GENOMIC DNA]</scope>
    <source>
        <strain evidence="1">SZHN2017</strain>
        <tissue evidence="1">Muscle</tissue>
    </source>
</reference>
<evidence type="ECO:0000313" key="2">
    <source>
        <dbReference type="Proteomes" id="UP000245119"/>
    </source>
</evidence>
<organism evidence="1 2">
    <name type="scientific">Pomacea canaliculata</name>
    <name type="common">Golden apple snail</name>
    <dbReference type="NCBI Taxonomy" id="400727"/>
    <lineage>
        <taxon>Eukaryota</taxon>
        <taxon>Metazoa</taxon>
        <taxon>Spiralia</taxon>
        <taxon>Lophotrochozoa</taxon>
        <taxon>Mollusca</taxon>
        <taxon>Gastropoda</taxon>
        <taxon>Caenogastropoda</taxon>
        <taxon>Architaenioglossa</taxon>
        <taxon>Ampullarioidea</taxon>
        <taxon>Ampullariidae</taxon>
        <taxon>Pomacea</taxon>
    </lineage>
</organism>
<name>A0A2T7PMK3_POMCA</name>
<gene>
    <name evidence="1" type="ORF">C0Q70_05945</name>
</gene>
<comment type="caution">
    <text evidence="1">The sequence shown here is derived from an EMBL/GenBank/DDBJ whole genome shotgun (WGS) entry which is preliminary data.</text>
</comment>